<evidence type="ECO:0000256" key="11">
    <source>
        <dbReference type="SAM" id="Phobius"/>
    </source>
</evidence>
<keyword evidence="7 11" id="KW-1133">Transmembrane helix</keyword>
<dbReference type="InterPro" id="IPR051076">
    <property type="entry name" value="Golgi_membrane_TVP38/TMEM64"/>
</dbReference>
<name>A0A4S4N3U2_9APHY</name>
<evidence type="ECO:0000313" key="14">
    <source>
        <dbReference type="Proteomes" id="UP000308730"/>
    </source>
</evidence>
<feature type="transmembrane region" description="Helical" evidence="11">
    <location>
        <begin position="85"/>
        <end position="114"/>
    </location>
</feature>
<evidence type="ECO:0000313" key="13">
    <source>
        <dbReference type="EMBL" id="THH33674.1"/>
    </source>
</evidence>
<keyword evidence="9 11" id="KW-0472">Membrane</keyword>
<comment type="function">
    <text evidence="1">Golgi membrane protein involved in vesicular trafficking and spindle migration.</text>
</comment>
<dbReference type="GO" id="GO:0016192">
    <property type="term" value="P:vesicle-mediated transport"/>
    <property type="evidence" value="ECO:0007669"/>
    <property type="project" value="TreeGrafter"/>
</dbReference>
<evidence type="ECO:0000256" key="9">
    <source>
        <dbReference type="ARBA" id="ARBA00023136"/>
    </source>
</evidence>
<accession>A0A4S4N3U2</accession>
<feature type="transmembrane region" description="Helical" evidence="11">
    <location>
        <begin position="120"/>
        <end position="141"/>
    </location>
</feature>
<dbReference type="PANTHER" id="PTHR47549:SF1">
    <property type="entry name" value="GOLGI APPARATUS MEMBRANE PROTEIN TVP38"/>
    <property type="match status" value="1"/>
</dbReference>
<evidence type="ECO:0000256" key="4">
    <source>
        <dbReference type="ARBA" id="ARBA00013533"/>
    </source>
</evidence>
<evidence type="ECO:0000256" key="3">
    <source>
        <dbReference type="ARBA" id="ARBA00008640"/>
    </source>
</evidence>
<dbReference type="PANTHER" id="PTHR47549">
    <property type="entry name" value="GOLGI APPARATUS MEMBRANE PROTEIN TVP38-RELATED"/>
    <property type="match status" value="1"/>
</dbReference>
<dbReference type="Pfam" id="PF09335">
    <property type="entry name" value="VTT_dom"/>
    <property type="match status" value="1"/>
</dbReference>
<feature type="domain" description="VTT" evidence="12">
    <location>
        <begin position="103"/>
        <end position="218"/>
    </location>
</feature>
<evidence type="ECO:0000256" key="6">
    <source>
        <dbReference type="ARBA" id="ARBA00022692"/>
    </source>
</evidence>
<proteinExistence type="inferred from homology"/>
<dbReference type="GO" id="GO:0000139">
    <property type="term" value="C:Golgi membrane"/>
    <property type="evidence" value="ECO:0007669"/>
    <property type="project" value="UniProtKB-SubCell"/>
</dbReference>
<dbReference type="OrthoDB" id="166803at2759"/>
<keyword evidence="6 11" id="KW-0812">Transmembrane</keyword>
<dbReference type="Proteomes" id="UP000308730">
    <property type="component" value="Unassembled WGS sequence"/>
</dbReference>
<evidence type="ECO:0000256" key="7">
    <source>
        <dbReference type="ARBA" id="ARBA00022989"/>
    </source>
</evidence>
<feature type="transmembrane region" description="Helical" evidence="11">
    <location>
        <begin position="43"/>
        <end position="64"/>
    </location>
</feature>
<dbReference type="InterPro" id="IPR032816">
    <property type="entry name" value="VTT_dom"/>
</dbReference>
<feature type="transmembrane region" description="Helical" evidence="11">
    <location>
        <begin position="195"/>
        <end position="217"/>
    </location>
</feature>
<keyword evidence="14" id="KW-1185">Reference proteome</keyword>
<sequence length="321" mass="35920">MSPERQSDSADQKRMLPWLWSMFKHYLRTSWQRYRKLHIYGKLMIWSLALFYVTLGAFLIYVGADRIGQTMYNLAHKISQLRFGWMILGSALVIISFPPCIGHTTIVTLCGFAYGMNGFFVAAGGSLVGSATAFAVLRFLFSRRLRKWSSSSEKWQALEAVVEAKGLPLIMLIRASPFPPWVYANSLFASIQAVAFWQFVVATLVVFPKLALHVFIGSRLAKLSDGETRSHMDTQTKVLNTAVVVLGLLVAILTSWIIYRSMQAHIRHLHGISPDIDELAAEAVEEAGEGAPLLNNYSADSLDEERTIRPTARSRSVSPHP</sequence>
<evidence type="ECO:0000259" key="12">
    <source>
        <dbReference type="Pfam" id="PF09335"/>
    </source>
</evidence>
<organism evidence="13 14">
    <name type="scientific">Antrodiella citrinella</name>
    <dbReference type="NCBI Taxonomy" id="2447956"/>
    <lineage>
        <taxon>Eukaryota</taxon>
        <taxon>Fungi</taxon>
        <taxon>Dikarya</taxon>
        <taxon>Basidiomycota</taxon>
        <taxon>Agaricomycotina</taxon>
        <taxon>Agaricomycetes</taxon>
        <taxon>Polyporales</taxon>
        <taxon>Steccherinaceae</taxon>
        <taxon>Antrodiella</taxon>
    </lineage>
</organism>
<comment type="caution">
    <text evidence="13">The sequence shown here is derived from an EMBL/GenBank/DDBJ whole genome shotgun (WGS) entry which is preliminary data.</text>
</comment>
<evidence type="ECO:0000256" key="5">
    <source>
        <dbReference type="ARBA" id="ARBA00020673"/>
    </source>
</evidence>
<dbReference type="AlphaFoldDB" id="A0A4S4N3U2"/>
<reference evidence="13 14" key="1">
    <citation type="submission" date="2019-02" db="EMBL/GenBank/DDBJ databases">
        <title>Genome sequencing of the rare red list fungi Antrodiella citrinella (Flaviporus citrinellus).</title>
        <authorList>
            <person name="Buettner E."/>
            <person name="Kellner H."/>
        </authorList>
    </citation>
    <scope>NUCLEOTIDE SEQUENCE [LARGE SCALE GENOMIC DNA]</scope>
    <source>
        <strain evidence="13 14">DSM 108506</strain>
    </source>
</reference>
<evidence type="ECO:0000256" key="8">
    <source>
        <dbReference type="ARBA" id="ARBA00023034"/>
    </source>
</evidence>
<feature type="region of interest" description="Disordered" evidence="10">
    <location>
        <begin position="291"/>
        <end position="321"/>
    </location>
</feature>
<comment type="subcellular location">
    <subcellularLocation>
        <location evidence="2">Golgi apparatus membrane</location>
        <topology evidence="2">Multi-pass membrane protein</topology>
    </subcellularLocation>
</comment>
<dbReference type="EMBL" id="SGPM01000004">
    <property type="protein sequence ID" value="THH33674.1"/>
    <property type="molecule type" value="Genomic_DNA"/>
</dbReference>
<comment type="similarity">
    <text evidence="3">Belongs to the TVP38/TMEM64 family.</text>
</comment>
<feature type="transmembrane region" description="Helical" evidence="11">
    <location>
        <begin position="238"/>
        <end position="259"/>
    </location>
</feature>
<evidence type="ECO:0000256" key="1">
    <source>
        <dbReference type="ARBA" id="ARBA00002978"/>
    </source>
</evidence>
<gene>
    <name evidence="13" type="ORF">EUX98_g560</name>
</gene>
<evidence type="ECO:0000256" key="2">
    <source>
        <dbReference type="ARBA" id="ARBA00004653"/>
    </source>
</evidence>
<evidence type="ECO:0000256" key="10">
    <source>
        <dbReference type="SAM" id="MobiDB-lite"/>
    </source>
</evidence>
<keyword evidence="8" id="KW-0333">Golgi apparatus</keyword>
<protein>
    <recommendedName>
        <fullName evidence="4">Golgi apparatus membrane protein TVP38</fullName>
    </recommendedName>
    <alternativeName>
        <fullName evidence="5">Golgi apparatus membrane protein tvp38</fullName>
    </alternativeName>
</protein>
<dbReference type="GO" id="GO:0000022">
    <property type="term" value="P:mitotic spindle elongation"/>
    <property type="evidence" value="ECO:0007669"/>
    <property type="project" value="TreeGrafter"/>
</dbReference>